<dbReference type="Pfam" id="PF25872">
    <property type="entry name" value="HTH_77"/>
    <property type="match status" value="1"/>
</dbReference>
<organism evidence="6 7">
    <name type="scientific">Gordonia aquimaris</name>
    <dbReference type="NCBI Taxonomy" id="2984863"/>
    <lineage>
        <taxon>Bacteria</taxon>
        <taxon>Bacillati</taxon>
        <taxon>Actinomycetota</taxon>
        <taxon>Actinomycetes</taxon>
        <taxon>Mycobacteriales</taxon>
        <taxon>Gordoniaceae</taxon>
        <taxon>Gordonia</taxon>
    </lineage>
</organism>
<gene>
    <name evidence="6" type="ORF">OSB52_00570</name>
</gene>
<dbReference type="SMART" id="SM00862">
    <property type="entry name" value="Trans_reg_C"/>
    <property type="match status" value="1"/>
</dbReference>
<dbReference type="PRINTS" id="PR00364">
    <property type="entry name" value="DISEASERSIST"/>
</dbReference>
<dbReference type="Gene3D" id="3.40.50.300">
    <property type="entry name" value="P-loop containing nucleotide triphosphate hydrolases"/>
    <property type="match status" value="1"/>
</dbReference>
<evidence type="ECO:0000256" key="2">
    <source>
        <dbReference type="ARBA" id="ARBA00023125"/>
    </source>
</evidence>
<evidence type="ECO:0000256" key="3">
    <source>
        <dbReference type="SAM" id="MobiDB-lite"/>
    </source>
</evidence>
<dbReference type="PANTHER" id="PTHR47691">
    <property type="entry name" value="REGULATOR-RELATED"/>
    <property type="match status" value="1"/>
</dbReference>
<dbReference type="Gene3D" id="1.10.10.10">
    <property type="entry name" value="Winged helix-like DNA-binding domain superfamily/Winged helix DNA-binding domain"/>
    <property type="match status" value="1"/>
</dbReference>
<comment type="caution">
    <text evidence="6">The sequence shown here is derived from an EMBL/GenBank/DDBJ whole genome shotgun (WGS) entry which is preliminary data.</text>
</comment>
<evidence type="ECO:0000313" key="6">
    <source>
        <dbReference type="EMBL" id="MCX2962580.1"/>
    </source>
</evidence>
<evidence type="ECO:0000256" key="1">
    <source>
        <dbReference type="ARBA" id="ARBA00005820"/>
    </source>
</evidence>
<comment type="similarity">
    <text evidence="1">Belongs to the AfsR/DnrI/RedD regulatory family.</text>
</comment>
<reference evidence="6" key="1">
    <citation type="submission" date="2022-10" db="EMBL/GenBank/DDBJ databases">
        <title>WGS of marine actinomycetes from Thailand.</title>
        <authorList>
            <person name="Thawai C."/>
        </authorList>
    </citation>
    <scope>NUCLEOTIDE SEQUENCE</scope>
    <source>
        <strain evidence="6">SW21</strain>
    </source>
</reference>
<protein>
    <submittedName>
        <fullName evidence="6">BTAD domain-containing putative transcriptional regulator</fullName>
    </submittedName>
</protein>
<dbReference type="InterPro" id="IPR058852">
    <property type="entry name" value="HTH_77"/>
</dbReference>
<keyword evidence="2" id="KW-0238">DNA-binding</keyword>
<feature type="domain" description="OmpR/PhoB-type" evidence="4">
    <location>
        <begin position="31"/>
        <end position="103"/>
    </location>
</feature>
<evidence type="ECO:0000313" key="7">
    <source>
        <dbReference type="Proteomes" id="UP001143347"/>
    </source>
</evidence>
<dbReference type="SUPFAM" id="SSF52540">
    <property type="entry name" value="P-loop containing nucleoside triphosphate hydrolases"/>
    <property type="match status" value="1"/>
</dbReference>
<evidence type="ECO:0000259" key="5">
    <source>
        <dbReference type="SMART" id="SM01043"/>
    </source>
</evidence>
<dbReference type="EMBL" id="JAPKFM010000001">
    <property type="protein sequence ID" value="MCX2962580.1"/>
    <property type="molecule type" value="Genomic_DNA"/>
</dbReference>
<dbReference type="GO" id="GO:0000160">
    <property type="term" value="P:phosphorelay signal transduction system"/>
    <property type="evidence" value="ECO:0007669"/>
    <property type="project" value="InterPro"/>
</dbReference>
<dbReference type="InterPro" id="IPR005158">
    <property type="entry name" value="BTAD"/>
</dbReference>
<dbReference type="SUPFAM" id="SSF48452">
    <property type="entry name" value="TPR-like"/>
    <property type="match status" value="2"/>
</dbReference>
<sequence>MSDSEAPAPDAVTVIGLLGPVAVGVGARDPDTLVTVAGVRARRLLASLALADGRTRSAERLIDDVWTDAAPRSPMSALHTQISRLRPLLGIGRLQGGVNGYRLVDCRTDCDIVADLLDDPDSAALHAVARWWRGVPGDDLGDDAGSGLTAEIRRRADGLRSSLDQRRVARALAEGDFAVAREIADSRCRADPLDETAHVDLMRALAGQGRVAEALAVFTRLRRTLSQHLGVDPGPQAIALNTDLLATDQRSGDAAAPVPRSPSAPRRGHTVGLMVDASDLIGRDGDIREIVDLLGQHRLVTVQGPGGVGKTRVAHRVGADLADTGRPVFYVPLAPVRNDDDVVAAIAASLGVGETEIGSGARPRVTVGDLADRLVDAVRSQRAVIILDNCEQVVERCARVVADLLAAEPQLSILTTSRSPLLLAAEQIYQLPVLDVGISGSAVELFRRRARAIRPDAQLPADEIAHLCRHLDGLPLAIELAAARIRTMTVAEISRRLGERFALLRGTDRTAPDRHRTLYAVIEWSWELLDPDAQTAMRRLCRFPAGFTAEAAGVVVGRSGVALDDTLEALVNQSLLNVTESDGQIRYRMLEMVREFGEEQLGRYADTDESEVVDRAMARWARQFADAAEARTRDAVDDRLLRWVAPDVENLVWVLRRSATAASATRDREAIDTVVSVFPVLSGFWMVRGLHGEVMSWGPRILAVLPTPSVDLSDSMRRRWQFTVLASMAHLLLRREYRSVATGRYYIRRLHRPDRIHDEPTELLSACALARHPLAAMRFVSRAARASNDQVRTAALSIRMNVRENFGNLDQALSDGLSLLVIGREHHNSWMSGMTQVTIASLYGQRGGWDRAIGYYRDGIADLARLGARDEEMQIRCYLVATLVALGRMDEAERELEIAGDGWRPEHPDPQGNPEVIGAMMLGYAELAFARGDHQVAGEIYCRAALLIKNNHPLGAQDPGMVLVLGTAVVGMVRAGDAAAAEEFVELLGDGINQMFGAAGWQDQPQAGVTAMAAGYLLCATGRAVPHGAWLLALAMRLGARQDYPSLYQVYSTMDVISGRTSGEWQALVARGRTLSRRQAVDEVRSILAPQRR</sequence>
<dbReference type="InterPro" id="IPR036388">
    <property type="entry name" value="WH-like_DNA-bd_sf"/>
</dbReference>
<dbReference type="GO" id="GO:0006355">
    <property type="term" value="P:regulation of DNA-templated transcription"/>
    <property type="evidence" value="ECO:0007669"/>
    <property type="project" value="InterPro"/>
</dbReference>
<dbReference type="Proteomes" id="UP001143347">
    <property type="component" value="Unassembled WGS sequence"/>
</dbReference>
<evidence type="ECO:0000259" key="4">
    <source>
        <dbReference type="SMART" id="SM00862"/>
    </source>
</evidence>
<dbReference type="SMART" id="SM01043">
    <property type="entry name" value="BTAD"/>
    <property type="match status" value="1"/>
</dbReference>
<dbReference type="Pfam" id="PF13401">
    <property type="entry name" value="AAA_22"/>
    <property type="match status" value="1"/>
</dbReference>
<dbReference type="InterPro" id="IPR001867">
    <property type="entry name" value="OmpR/PhoB-type_DNA-bd"/>
</dbReference>
<dbReference type="InterPro" id="IPR011990">
    <property type="entry name" value="TPR-like_helical_dom_sf"/>
</dbReference>
<keyword evidence="7" id="KW-1185">Reference proteome</keyword>
<feature type="compositionally biased region" description="Low complexity" evidence="3">
    <location>
        <begin position="254"/>
        <end position="265"/>
    </location>
</feature>
<dbReference type="GO" id="GO:0043531">
    <property type="term" value="F:ADP binding"/>
    <property type="evidence" value="ECO:0007669"/>
    <property type="project" value="InterPro"/>
</dbReference>
<feature type="domain" description="Bacterial transcriptional activator" evidence="5">
    <location>
        <begin position="108"/>
        <end position="245"/>
    </location>
</feature>
<name>A0A9X3I337_9ACTN</name>
<dbReference type="InterPro" id="IPR049945">
    <property type="entry name" value="AAA_22"/>
</dbReference>
<dbReference type="Pfam" id="PF03704">
    <property type="entry name" value="BTAD"/>
    <property type="match status" value="1"/>
</dbReference>
<feature type="region of interest" description="Disordered" evidence="3">
    <location>
        <begin position="249"/>
        <end position="269"/>
    </location>
</feature>
<dbReference type="RefSeq" id="WP_266059629.1">
    <property type="nucleotide sequence ID" value="NZ_JAPKFM010000001.1"/>
</dbReference>
<dbReference type="PANTHER" id="PTHR47691:SF3">
    <property type="entry name" value="HTH-TYPE TRANSCRIPTIONAL REGULATOR RV0890C-RELATED"/>
    <property type="match status" value="1"/>
</dbReference>
<dbReference type="GO" id="GO:0003677">
    <property type="term" value="F:DNA binding"/>
    <property type="evidence" value="ECO:0007669"/>
    <property type="project" value="UniProtKB-KW"/>
</dbReference>
<dbReference type="Gene3D" id="1.25.40.10">
    <property type="entry name" value="Tetratricopeptide repeat domain"/>
    <property type="match status" value="2"/>
</dbReference>
<dbReference type="InterPro" id="IPR027417">
    <property type="entry name" value="P-loop_NTPase"/>
</dbReference>
<accession>A0A9X3I337</accession>
<dbReference type="AlphaFoldDB" id="A0A9X3I337"/>
<proteinExistence type="inferred from homology"/>